<name>A0AB73U982_MYCCH</name>
<gene>
    <name evidence="2" type="ORF">FJK96_03940</name>
</gene>
<evidence type="ECO:0000313" key="2">
    <source>
        <dbReference type="EMBL" id="QDF73277.1"/>
    </source>
</evidence>
<evidence type="ECO:0000259" key="1">
    <source>
        <dbReference type="Pfam" id="PF14230"/>
    </source>
</evidence>
<protein>
    <submittedName>
        <fullName evidence="2">DUF4333 domain-containing protein</fullName>
    </submittedName>
</protein>
<dbReference type="AlphaFoldDB" id="A0AB73U982"/>
<organism evidence="2 3">
    <name type="scientific">Mycobacteroides chelonae</name>
    <name type="common">Mycobacterium chelonae</name>
    <dbReference type="NCBI Taxonomy" id="1774"/>
    <lineage>
        <taxon>Bacteria</taxon>
        <taxon>Bacillati</taxon>
        <taxon>Actinomycetota</taxon>
        <taxon>Actinomycetes</taxon>
        <taxon>Mycobacteriales</taxon>
        <taxon>Mycobacteriaceae</taxon>
        <taxon>Mycobacteroides</taxon>
    </lineage>
</organism>
<dbReference type="InterPro" id="IPR025637">
    <property type="entry name" value="DUF4333"/>
</dbReference>
<dbReference type="EMBL" id="CP041150">
    <property type="protein sequence ID" value="QDF73277.1"/>
    <property type="molecule type" value="Genomic_DNA"/>
</dbReference>
<evidence type="ECO:0000313" key="3">
    <source>
        <dbReference type="Proteomes" id="UP000317728"/>
    </source>
</evidence>
<dbReference type="Pfam" id="PF14230">
    <property type="entry name" value="DUF4333"/>
    <property type="match status" value="1"/>
</dbReference>
<dbReference type="Proteomes" id="UP000317728">
    <property type="component" value="Chromosome"/>
</dbReference>
<proteinExistence type="predicted"/>
<feature type="domain" description="DUF4333" evidence="1">
    <location>
        <begin position="3"/>
        <end position="86"/>
    </location>
</feature>
<reference evidence="2 3" key="1">
    <citation type="submission" date="2019-06" db="EMBL/GenBank/DDBJ databases">
        <title>Whole geneome sequnce of Mycobacteroides chelonae M77 isolated from bovine milk from Meghalaya, India.</title>
        <authorList>
            <person name="Vise E."/>
            <person name="Das S."/>
            <person name="Garg A."/>
            <person name="Ghatak S."/>
            <person name="Shakuntala I."/>
            <person name="Milton A.A.P."/>
            <person name="Karam A."/>
            <person name="Sanjukta R."/>
            <person name="Puro K."/>
            <person name="Sen A."/>
        </authorList>
    </citation>
    <scope>NUCLEOTIDE SEQUENCE [LARGE SCALE GENOMIC DNA]</scope>
    <source>
        <strain evidence="2 3">M77</strain>
    </source>
</reference>
<sequence length="100" mass="10915">MLLSGCHVEFFADKDKHDAEKVQQISQAKLQTSIADSAKQKQNIVLQKVDCEGPLDGVVGATQKCKVIDDEGIHYDVLVTTTSAQGTDIKFNYSVTQTSN</sequence>
<accession>A0AB73U982</accession>